<accession>A0A6G8MXL7</accession>
<keyword evidence="2" id="KW-1185">Reference proteome</keyword>
<organism evidence="1 2">
    <name type="scientific">Cedratvirus kamchatka</name>
    <dbReference type="NCBI Taxonomy" id="2716914"/>
    <lineage>
        <taxon>Viruses</taxon>
        <taxon>Pithoviruses</taxon>
        <taxon>Orthocedratvirinae</taxon>
        <taxon>Alphacedratvirus</taxon>
        <taxon>Alphacedratvirus rossiense</taxon>
    </lineage>
</organism>
<name>A0A6G8MXL7_9VIRU</name>
<sequence>MYYTLCDASGKQYNNRGKGYRIFTLENIAFFYDDKGLHDHIFEVEIKGRLEFVHKGFFTEQATLSNPQSLFSPETYRTLDIKPQPSLVRKALLASSSLSLLDEWWFHACSDKKYFAFYLETICNNLKFPLLQFWIEKAREEGFSLHLYDIASRYTSTQLCDWFFRFGVENFDLSYCRLSIQNALRHDKTLLPLWKVYIREMSREKGTPPPPLDKILSRGVLEMFDSSLGTFHRPNYNIAEISESGSEEDLERLFSLSPCFVLTCSSLDCASKVANLSSLNFWMKKAIRYGPQFLTYDKALDWAAKGSHVKVLEFWSYAASVFCFPLHHTSVLLEHAIYNEQLDILYWWKKYSGKHLSEKLVYSALKRNNLALVKFVVGLEGRKTWTLFALRIGSCSQEIVEWWYNEGKELFWQ</sequence>
<dbReference type="Proteomes" id="UP001224087">
    <property type="component" value="Segment"/>
</dbReference>
<protein>
    <submittedName>
        <fullName evidence="1">Uncharacterized protein</fullName>
    </submittedName>
</protein>
<dbReference type="EMBL" id="MN873693">
    <property type="protein sequence ID" value="QIN54392.1"/>
    <property type="molecule type" value="Genomic_DNA"/>
</dbReference>
<evidence type="ECO:0000313" key="1">
    <source>
        <dbReference type="EMBL" id="QIN54392.1"/>
    </source>
</evidence>
<evidence type="ECO:0000313" key="2">
    <source>
        <dbReference type="Proteomes" id="UP001224087"/>
    </source>
</evidence>
<reference evidence="1" key="1">
    <citation type="submission" date="2019-12" db="EMBL/GenBank/DDBJ databases">
        <title>The DNA Methylation Landscape of Giant Viruses.</title>
        <authorList>
            <person name="Jeudy S."/>
            <person name="Rigou S."/>
            <person name="Alempic J.-M."/>
            <person name="Claverie J.-M."/>
            <person name="Abergel C."/>
            <person name="Legendre M."/>
        </authorList>
    </citation>
    <scope>NUCLEOTIDE SEQUENCE</scope>
    <source>
        <strain evidence="1">P4</strain>
    </source>
</reference>
<gene>
    <name evidence="1" type="primary">ck267</name>
</gene>
<proteinExistence type="predicted"/>